<dbReference type="GO" id="GO:0015074">
    <property type="term" value="P:DNA integration"/>
    <property type="evidence" value="ECO:0007669"/>
    <property type="project" value="UniProtKB-KW"/>
</dbReference>
<dbReference type="PANTHER" id="PTHR42648">
    <property type="entry name" value="TRANSPOSASE, PUTATIVE-RELATED"/>
    <property type="match status" value="1"/>
</dbReference>
<evidence type="ECO:0000256" key="3">
    <source>
        <dbReference type="ARBA" id="ARBA00022759"/>
    </source>
</evidence>
<dbReference type="GO" id="GO:0004519">
    <property type="term" value="F:endonuclease activity"/>
    <property type="evidence" value="ECO:0007669"/>
    <property type="project" value="UniProtKB-KW"/>
</dbReference>
<dbReference type="InterPro" id="IPR039537">
    <property type="entry name" value="Retrotran_Ty1/copia-like"/>
</dbReference>
<dbReference type="OrthoDB" id="411615at2759"/>
<feature type="compositionally biased region" description="Basic and acidic residues" evidence="10">
    <location>
        <begin position="160"/>
        <end position="179"/>
    </location>
</feature>
<dbReference type="PANTHER" id="PTHR42648:SF11">
    <property type="entry name" value="TRANSPOSON TY4-P GAG-POL POLYPROTEIN"/>
    <property type="match status" value="1"/>
</dbReference>
<evidence type="ECO:0000256" key="4">
    <source>
        <dbReference type="ARBA" id="ARBA00022801"/>
    </source>
</evidence>
<sequence>MLDRLGIRHQRSVVYTPQQNGRAEREIRTLVKAARTMIHGMEKKFWAEAVNTAAYVLNRTGTNPVEGKTPYEAYFDKSINLNKFKIFGSRNKVEYHRDVIFLPNKRNNIEEVEETICLEEGEYENRSTKIDIENAEEDTSTDQDEESKGENDYVSCNEDDVSRNEDDVSRNEDDASCNKDDVLCNEENTRPKYNLRDKNNIKRPAKFEDYHISFLSIMEQGEPKTYGEAISSNESSEWRKAIEAEVKALEDNKTWMCAKKPKNNKVIECRWVFKRKRNKHEYEYCLYEKAITEYKIYILLCVDDLLLAGTSIEEVEKVKANL</sequence>
<evidence type="ECO:0000256" key="1">
    <source>
        <dbReference type="ARBA" id="ARBA00022722"/>
    </source>
</evidence>
<evidence type="ECO:0000259" key="11">
    <source>
        <dbReference type="PROSITE" id="PS50994"/>
    </source>
</evidence>
<dbReference type="GO" id="GO:0003676">
    <property type="term" value="F:nucleic acid binding"/>
    <property type="evidence" value="ECO:0007669"/>
    <property type="project" value="InterPro"/>
</dbReference>
<dbReference type="GO" id="GO:0006310">
    <property type="term" value="P:DNA recombination"/>
    <property type="evidence" value="ECO:0007669"/>
    <property type="project" value="UniProtKB-KW"/>
</dbReference>
<keyword evidence="2" id="KW-0479">Metal-binding</keyword>
<dbReference type="GO" id="GO:0003887">
    <property type="term" value="F:DNA-directed DNA polymerase activity"/>
    <property type="evidence" value="ECO:0007669"/>
    <property type="project" value="UniProtKB-KW"/>
</dbReference>
<proteinExistence type="predicted"/>
<feature type="domain" description="Integrase catalytic" evidence="11">
    <location>
        <begin position="1"/>
        <end position="78"/>
    </location>
</feature>
<dbReference type="EMBL" id="LBMM01011874">
    <property type="protein sequence ID" value="KMQ86579.1"/>
    <property type="molecule type" value="Genomic_DNA"/>
</dbReference>
<dbReference type="InterPro" id="IPR001584">
    <property type="entry name" value="Integrase_cat-core"/>
</dbReference>
<evidence type="ECO:0000256" key="5">
    <source>
        <dbReference type="ARBA" id="ARBA00022842"/>
    </source>
</evidence>
<gene>
    <name evidence="12" type="ORF">RF55_14401</name>
</gene>
<comment type="caution">
    <text evidence="12">The sequence shown here is derived from an EMBL/GenBank/DDBJ whole genome shotgun (WGS) entry which is preliminary data.</text>
</comment>
<evidence type="ECO:0000256" key="9">
    <source>
        <dbReference type="ARBA" id="ARBA00023172"/>
    </source>
</evidence>
<keyword evidence="1" id="KW-0540">Nuclease</keyword>
<evidence type="ECO:0000256" key="2">
    <source>
        <dbReference type="ARBA" id="ARBA00022723"/>
    </source>
</evidence>
<evidence type="ECO:0000256" key="7">
    <source>
        <dbReference type="ARBA" id="ARBA00022918"/>
    </source>
</evidence>
<feature type="compositionally biased region" description="Acidic residues" evidence="10">
    <location>
        <begin position="133"/>
        <end position="145"/>
    </location>
</feature>
<dbReference type="PROSITE" id="PS50994">
    <property type="entry name" value="INTEGRASE"/>
    <property type="match status" value="1"/>
</dbReference>
<evidence type="ECO:0000313" key="12">
    <source>
        <dbReference type="EMBL" id="KMQ86579.1"/>
    </source>
</evidence>
<keyword evidence="7" id="KW-0695">RNA-directed DNA polymerase</keyword>
<keyword evidence="8" id="KW-0239">DNA-directed DNA polymerase</keyword>
<keyword evidence="8" id="KW-0548">Nucleotidyltransferase</keyword>
<dbReference type="GO" id="GO:0003964">
    <property type="term" value="F:RNA-directed DNA polymerase activity"/>
    <property type="evidence" value="ECO:0007669"/>
    <property type="project" value="UniProtKB-KW"/>
</dbReference>
<keyword evidence="9" id="KW-0233">DNA recombination</keyword>
<evidence type="ECO:0000313" key="13">
    <source>
        <dbReference type="Proteomes" id="UP000036403"/>
    </source>
</evidence>
<keyword evidence="4" id="KW-0378">Hydrolase</keyword>
<dbReference type="Proteomes" id="UP000036403">
    <property type="component" value="Unassembled WGS sequence"/>
</dbReference>
<organism evidence="12 13">
    <name type="scientific">Lasius niger</name>
    <name type="common">Black garden ant</name>
    <dbReference type="NCBI Taxonomy" id="67767"/>
    <lineage>
        <taxon>Eukaryota</taxon>
        <taxon>Metazoa</taxon>
        <taxon>Ecdysozoa</taxon>
        <taxon>Arthropoda</taxon>
        <taxon>Hexapoda</taxon>
        <taxon>Insecta</taxon>
        <taxon>Pterygota</taxon>
        <taxon>Neoptera</taxon>
        <taxon>Endopterygota</taxon>
        <taxon>Hymenoptera</taxon>
        <taxon>Apocrita</taxon>
        <taxon>Aculeata</taxon>
        <taxon>Formicoidea</taxon>
        <taxon>Formicidae</taxon>
        <taxon>Formicinae</taxon>
        <taxon>Lasius</taxon>
        <taxon>Lasius</taxon>
    </lineage>
</organism>
<dbReference type="AlphaFoldDB" id="A0A0J7K8I4"/>
<reference evidence="12 13" key="1">
    <citation type="submission" date="2015-04" db="EMBL/GenBank/DDBJ databases">
        <title>Lasius niger genome sequencing.</title>
        <authorList>
            <person name="Konorov E.A."/>
            <person name="Nikitin M.A."/>
            <person name="Kirill M.V."/>
            <person name="Chang P."/>
        </authorList>
    </citation>
    <scope>NUCLEOTIDE SEQUENCE [LARGE SCALE GENOMIC DNA]</scope>
    <source>
        <tissue evidence="12">Whole</tissue>
    </source>
</reference>
<keyword evidence="8" id="KW-0808">Transferase</keyword>
<keyword evidence="6" id="KW-0229">DNA integration</keyword>
<dbReference type="Gene3D" id="3.30.420.10">
    <property type="entry name" value="Ribonuclease H-like superfamily/Ribonuclease H"/>
    <property type="match status" value="1"/>
</dbReference>
<dbReference type="GO" id="GO:0016787">
    <property type="term" value="F:hydrolase activity"/>
    <property type="evidence" value="ECO:0007669"/>
    <property type="project" value="UniProtKB-KW"/>
</dbReference>
<name>A0A0J7K8I4_LASNI</name>
<dbReference type="InterPro" id="IPR036397">
    <property type="entry name" value="RNaseH_sf"/>
</dbReference>
<evidence type="ECO:0000256" key="6">
    <source>
        <dbReference type="ARBA" id="ARBA00022908"/>
    </source>
</evidence>
<dbReference type="InterPro" id="IPR012337">
    <property type="entry name" value="RNaseH-like_sf"/>
</dbReference>
<dbReference type="PaxDb" id="67767-A0A0J7K8I4"/>
<keyword evidence="3" id="KW-0255">Endonuclease</keyword>
<dbReference type="STRING" id="67767.A0A0J7K8I4"/>
<protein>
    <submittedName>
        <fullName evidence="12">Gag-pol polyprotein</fullName>
    </submittedName>
</protein>
<feature type="region of interest" description="Disordered" evidence="10">
    <location>
        <begin position="127"/>
        <end position="179"/>
    </location>
</feature>
<dbReference type="SUPFAM" id="SSF53098">
    <property type="entry name" value="Ribonuclease H-like"/>
    <property type="match status" value="1"/>
</dbReference>
<accession>A0A0J7K8I4</accession>
<keyword evidence="13" id="KW-1185">Reference proteome</keyword>
<keyword evidence="5" id="KW-0460">Magnesium</keyword>
<evidence type="ECO:0000256" key="10">
    <source>
        <dbReference type="SAM" id="MobiDB-lite"/>
    </source>
</evidence>
<evidence type="ECO:0000256" key="8">
    <source>
        <dbReference type="ARBA" id="ARBA00022932"/>
    </source>
</evidence>
<dbReference type="GO" id="GO:0046872">
    <property type="term" value="F:metal ion binding"/>
    <property type="evidence" value="ECO:0007669"/>
    <property type="project" value="UniProtKB-KW"/>
</dbReference>